<dbReference type="AlphaFoldDB" id="A0A0U3KHW6"/>
<evidence type="ECO:0008006" key="4">
    <source>
        <dbReference type="Google" id="ProtNLM"/>
    </source>
</evidence>
<evidence type="ECO:0000313" key="2">
    <source>
        <dbReference type="EMBL" id="ALX04531.1"/>
    </source>
</evidence>
<keyword evidence="3" id="KW-1185">Reference proteome</keyword>
<sequence length="455" mass="47396">MQSTQVARATATDGNRLTLDDDLFVRAHRVLGIPVVNQTVWRFDRPLHPAEVGRLDLGLRDGPLARSIRRSRVPGARDTWVASSAGGPVHVATSPLRPGDVLAWAEERAAEPLDPWSGPTWSLATASTTDGGSVLSYLTPHVVCDGGAHVAALVAAVEGGGPGRLPAEGPTPTVRDDLRDAVRQVGLALRGGATAVRDALRSSRPPRTDVQTSRDGLLGPDQAGDDLPRAPATVVVDLDARAWDEAAARHGGTSNSLLVAVAVEVLLASGRVEAGRPVRVSLPVSLRGTDDLRSNATSGVSIDVVTEVADGVGRVVDLGAVRAQARSAYATLSGGRHDPLGPLTQLLPDPVVAVLARGVAAPLCLCSNLGQLPATFAAPLGHPATSVLMRSVTQGVTPSMLRRTRGGLTVWWTRHGDTATLAVLGVDPDHLGDREALARLVVGTTSRWGVPSTPW</sequence>
<dbReference type="STRING" id="2041.AERYTH_07415"/>
<protein>
    <recommendedName>
        <fullName evidence="4">Diacylglycerol O-acyltransferase</fullName>
    </recommendedName>
</protein>
<organism evidence="2 3">
    <name type="scientific">Aeromicrobium erythreum</name>
    <dbReference type="NCBI Taxonomy" id="2041"/>
    <lineage>
        <taxon>Bacteria</taxon>
        <taxon>Bacillati</taxon>
        <taxon>Actinomycetota</taxon>
        <taxon>Actinomycetes</taxon>
        <taxon>Propionibacteriales</taxon>
        <taxon>Nocardioidaceae</taxon>
        <taxon>Aeromicrobium</taxon>
    </lineage>
</organism>
<dbReference type="EMBL" id="CP011502">
    <property type="protein sequence ID" value="ALX04531.1"/>
    <property type="molecule type" value="Genomic_DNA"/>
</dbReference>
<gene>
    <name evidence="2" type="ORF">AERYTH_07415</name>
</gene>
<accession>A0A0U3KHW6</accession>
<name>A0A0U3KHW6_9ACTN</name>
<dbReference type="KEGG" id="aer:AERYTH_07415"/>
<feature type="region of interest" description="Disordered" evidence="1">
    <location>
        <begin position="196"/>
        <end position="228"/>
    </location>
</feature>
<evidence type="ECO:0000313" key="3">
    <source>
        <dbReference type="Proteomes" id="UP000067689"/>
    </source>
</evidence>
<dbReference type="PATRIC" id="fig|2041.4.peg.1555"/>
<evidence type="ECO:0000256" key="1">
    <source>
        <dbReference type="SAM" id="MobiDB-lite"/>
    </source>
</evidence>
<dbReference type="Proteomes" id="UP000067689">
    <property type="component" value="Chromosome"/>
</dbReference>
<reference evidence="2 3" key="1">
    <citation type="journal article" date="1991" name="Int. J. Syst. Bacteriol.">
        <title>Description of the erythromycin-producing bacterium Arthrobacter sp. strain NRRL B-3381 as Aeromicrobium erythreum gen. nov., sp. nov.</title>
        <authorList>
            <person name="Miller E.S."/>
            <person name="Woese C.R."/>
            <person name="Brenner S."/>
        </authorList>
    </citation>
    <scope>NUCLEOTIDE SEQUENCE [LARGE SCALE GENOMIC DNA]</scope>
    <source>
        <strain evidence="2 3">AR18</strain>
    </source>
</reference>
<proteinExistence type="predicted"/>
<dbReference type="SUPFAM" id="SSF52777">
    <property type="entry name" value="CoA-dependent acyltransferases"/>
    <property type="match status" value="1"/>
</dbReference>